<dbReference type="SMART" id="SM00345">
    <property type="entry name" value="HTH_GNTR"/>
    <property type="match status" value="1"/>
</dbReference>
<dbReference type="SUPFAM" id="SSF48008">
    <property type="entry name" value="GntR ligand-binding domain-like"/>
    <property type="match status" value="1"/>
</dbReference>
<dbReference type="Gene3D" id="1.20.120.530">
    <property type="entry name" value="GntR ligand-binding domain-like"/>
    <property type="match status" value="1"/>
</dbReference>
<keyword evidence="1" id="KW-0805">Transcription regulation</keyword>
<keyword evidence="2" id="KW-0238">DNA-binding</keyword>
<dbReference type="PANTHER" id="PTHR43537">
    <property type="entry name" value="TRANSCRIPTIONAL REGULATOR, GNTR FAMILY"/>
    <property type="match status" value="1"/>
</dbReference>
<evidence type="ECO:0000313" key="5">
    <source>
        <dbReference type="EMBL" id="MFC3228167.1"/>
    </source>
</evidence>
<reference evidence="6" key="1">
    <citation type="journal article" date="2019" name="Int. J. Syst. Evol. Microbiol.">
        <title>The Global Catalogue of Microorganisms (GCM) 10K type strain sequencing project: providing services to taxonomists for standard genome sequencing and annotation.</title>
        <authorList>
            <consortium name="The Broad Institute Genomics Platform"/>
            <consortium name="The Broad Institute Genome Sequencing Center for Infectious Disease"/>
            <person name="Wu L."/>
            <person name="Ma J."/>
        </authorList>
    </citation>
    <scope>NUCLEOTIDE SEQUENCE [LARGE SCALE GENOMIC DNA]</scope>
    <source>
        <strain evidence="6">KCTC 42964</strain>
    </source>
</reference>
<gene>
    <name evidence="5" type="ORF">ACFOGJ_13055</name>
</gene>
<name>A0ABV7L1L3_9PROT</name>
<dbReference type="InterPro" id="IPR036390">
    <property type="entry name" value="WH_DNA-bd_sf"/>
</dbReference>
<evidence type="ECO:0000256" key="3">
    <source>
        <dbReference type="ARBA" id="ARBA00023163"/>
    </source>
</evidence>
<keyword evidence="3" id="KW-0804">Transcription</keyword>
<dbReference type="RefSeq" id="WP_379901028.1">
    <property type="nucleotide sequence ID" value="NZ_JBHRTR010000028.1"/>
</dbReference>
<organism evidence="5 6">
    <name type="scientific">Marinibaculum pumilum</name>
    <dbReference type="NCBI Taxonomy" id="1766165"/>
    <lineage>
        <taxon>Bacteria</taxon>
        <taxon>Pseudomonadati</taxon>
        <taxon>Pseudomonadota</taxon>
        <taxon>Alphaproteobacteria</taxon>
        <taxon>Rhodospirillales</taxon>
        <taxon>Rhodospirillaceae</taxon>
        <taxon>Marinibaculum</taxon>
    </lineage>
</organism>
<dbReference type="InterPro" id="IPR000524">
    <property type="entry name" value="Tscrpt_reg_HTH_GntR"/>
</dbReference>
<dbReference type="InterPro" id="IPR008920">
    <property type="entry name" value="TF_FadR/GntR_C"/>
</dbReference>
<dbReference type="Gene3D" id="1.10.10.10">
    <property type="entry name" value="Winged helix-like DNA-binding domain superfamily/Winged helix DNA-binding domain"/>
    <property type="match status" value="1"/>
</dbReference>
<keyword evidence="6" id="KW-1185">Reference proteome</keyword>
<comment type="caution">
    <text evidence="5">The sequence shown here is derived from an EMBL/GenBank/DDBJ whole genome shotgun (WGS) entry which is preliminary data.</text>
</comment>
<feature type="domain" description="HTH gntR-type" evidence="4">
    <location>
        <begin position="14"/>
        <end position="81"/>
    </location>
</feature>
<dbReference type="InterPro" id="IPR036388">
    <property type="entry name" value="WH-like_DNA-bd_sf"/>
</dbReference>
<dbReference type="Pfam" id="PF00392">
    <property type="entry name" value="GntR"/>
    <property type="match status" value="1"/>
</dbReference>
<dbReference type="PANTHER" id="PTHR43537:SF24">
    <property type="entry name" value="GLUCONATE OPERON TRANSCRIPTIONAL REPRESSOR"/>
    <property type="match status" value="1"/>
</dbReference>
<evidence type="ECO:0000256" key="1">
    <source>
        <dbReference type="ARBA" id="ARBA00023015"/>
    </source>
</evidence>
<dbReference type="Pfam" id="PF07729">
    <property type="entry name" value="FCD"/>
    <property type="match status" value="1"/>
</dbReference>
<dbReference type="SUPFAM" id="SSF46785">
    <property type="entry name" value="Winged helix' DNA-binding domain"/>
    <property type="match status" value="1"/>
</dbReference>
<dbReference type="PROSITE" id="PS50949">
    <property type="entry name" value="HTH_GNTR"/>
    <property type="match status" value="1"/>
</dbReference>
<dbReference type="CDD" id="cd07377">
    <property type="entry name" value="WHTH_GntR"/>
    <property type="match status" value="1"/>
</dbReference>
<dbReference type="SMART" id="SM00895">
    <property type="entry name" value="FCD"/>
    <property type="match status" value="1"/>
</dbReference>
<evidence type="ECO:0000256" key="2">
    <source>
        <dbReference type="ARBA" id="ARBA00023125"/>
    </source>
</evidence>
<accession>A0ABV7L1L3</accession>
<dbReference type="InterPro" id="IPR011711">
    <property type="entry name" value="GntR_C"/>
</dbReference>
<proteinExistence type="predicted"/>
<dbReference type="Proteomes" id="UP001595528">
    <property type="component" value="Unassembled WGS sequence"/>
</dbReference>
<evidence type="ECO:0000313" key="6">
    <source>
        <dbReference type="Proteomes" id="UP001595528"/>
    </source>
</evidence>
<protein>
    <submittedName>
        <fullName evidence="5">GntR family transcriptional regulator</fullName>
    </submittedName>
</protein>
<sequence>MEDGAAGLTAPRRQSSPDQVVDAIIRGIMQRRYVPGQRLVEADLTRELNVSRGTIREALKRLAAESIVRITPHRGAYIRALTRTEVDELLVCLEVLTGLSARLAAENVDKGDNRSRFQAVADGLVRFEAVGEDLYRSIRQRVDFYNAMLAVGGNRELARIMPLLQIHQFRTQFHAYHSGSDMQSHFAEYAEIVEGILAGDPKRAERAMKRHIRNTGRRIQSLPDFAFAPEEGS</sequence>
<evidence type="ECO:0000259" key="4">
    <source>
        <dbReference type="PROSITE" id="PS50949"/>
    </source>
</evidence>
<dbReference type="EMBL" id="JBHRTR010000028">
    <property type="protein sequence ID" value="MFC3228167.1"/>
    <property type="molecule type" value="Genomic_DNA"/>
</dbReference>